<sequence length="370" mass="41304">MRFLFIIADLGPNGVTYSRLRYAGELARRGHEVTILALVDGETRPIPDGVEFEVLDRSTTRLSGFVQQIKSALRLRQWFKQASRLQPFDFVSSSLTPADRVVARAGLINVHHWIHIATSELIAGVSDLRKRRRRARLLSSIYHGKPVIGVSKGVIDDLAKLDAIPSSATLIHNGYNVEHIRKLAAEKPADLPSEPYYIHVGRFAAAKRHDVLFEALKGSGSTRRLLLLTDKPDEAMQLARQYALEDRVAALNFRDNPFSYMARADALLLSSDFEGFPNVLVESLISGTPIISTDCPYGPAEILTDSYAQWLVPTGDAQALSDKIALFETLPYKVEPWLFQRFTLAGAMNQLEELARMPEKPSLGQFRPLL</sequence>
<dbReference type="CDD" id="cd03811">
    <property type="entry name" value="GT4_GT28_WabH-like"/>
    <property type="match status" value="1"/>
</dbReference>
<keyword evidence="4" id="KW-1185">Reference proteome</keyword>
<dbReference type="PANTHER" id="PTHR12526">
    <property type="entry name" value="GLYCOSYLTRANSFERASE"/>
    <property type="match status" value="1"/>
</dbReference>
<dbReference type="Pfam" id="PF13439">
    <property type="entry name" value="Glyco_transf_4"/>
    <property type="match status" value="1"/>
</dbReference>
<organism evidence="3 4">
    <name type="scientific">Phyllobacterium ifriqiyense</name>
    <dbReference type="NCBI Taxonomy" id="314238"/>
    <lineage>
        <taxon>Bacteria</taxon>
        <taxon>Pseudomonadati</taxon>
        <taxon>Pseudomonadota</taxon>
        <taxon>Alphaproteobacteria</taxon>
        <taxon>Hyphomicrobiales</taxon>
        <taxon>Phyllobacteriaceae</taxon>
        <taxon>Phyllobacterium</taxon>
    </lineage>
</organism>
<dbReference type="SUPFAM" id="SSF53756">
    <property type="entry name" value="UDP-Glycosyltransferase/glycogen phosphorylase"/>
    <property type="match status" value="1"/>
</dbReference>
<proteinExistence type="predicted"/>
<evidence type="ECO:0000313" key="4">
    <source>
        <dbReference type="Proteomes" id="UP001237780"/>
    </source>
</evidence>
<evidence type="ECO:0000313" key="3">
    <source>
        <dbReference type="EMBL" id="MDQ0997779.1"/>
    </source>
</evidence>
<gene>
    <name evidence="3" type="ORF">QFZ34_002961</name>
</gene>
<dbReference type="EMBL" id="JAUSZT010000003">
    <property type="protein sequence ID" value="MDQ0997779.1"/>
    <property type="molecule type" value="Genomic_DNA"/>
</dbReference>
<evidence type="ECO:0000259" key="2">
    <source>
        <dbReference type="Pfam" id="PF13439"/>
    </source>
</evidence>
<comment type="caution">
    <text evidence="3">The sequence shown here is derived from an EMBL/GenBank/DDBJ whole genome shotgun (WGS) entry which is preliminary data.</text>
</comment>
<feature type="domain" description="Glycosyltransferase subfamily 4-like N-terminal" evidence="2">
    <location>
        <begin position="13"/>
        <end position="178"/>
    </location>
</feature>
<dbReference type="PANTHER" id="PTHR12526:SF638">
    <property type="entry name" value="SPORE COAT PROTEIN SA"/>
    <property type="match status" value="1"/>
</dbReference>
<dbReference type="RefSeq" id="WP_307282149.1">
    <property type="nucleotide sequence ID" value="NZ_JAUSZT010000003.1"/>
</dbReference>
<protein>
    <submittedName>
        <fullName evidence="3">Glycosyltransferase involved in cell wall biosynthesis</fullName>
    </submittedName>
</protein>
<dbReference type="InterPro" id="IPR028098">
    <property type="entry name" value="Glyco_trans_4-like_N"/>
</dbReference>
<name>A0ABU0SAK7_9HYPH</name>
<dbReference type="Pfam" id="PF00534">
    <property type="entry name" value="Glycos_transf_1"/>
    <property type="match status" value="1"/>
</dbReference>
<evidence type="ECO:0000259" key="1">
    <source>
        <dbReference type="Pfam" id="PF00534"/>
    </source>
</evidence>
<reference evidence="3 4" key="1">
    <citation type="submission" date="2023-07" db="EMBL/GenBank/DDBJ databases">
        <title>Comparative genomics of wheat-associated soil bacteria to identify genetic determinants of phenazine resistance.</title>
        <authorList>
            <person name="Mouncey N."/>
        </authorList>
    </citation>
    <scope>NUCLEOTIDE SEQUENCE [LARGE SCALE GENOMIC DNA]</scope>
    <source>
        <strain evidence="3 4">W4I11</strain>
    </source>
</reference>
<accession>A0ABU0SAK7</accession>
<feature type="domain" description="Glycosyl transferase family 1" evidence="1">
    <location>
        <begin position="193"/>
        <end position="331"/>
    </location>
</feature>
<dbReference type="Gene3D" id="3.40.50.2000">
    <property type="entry name" value="Glycogen Phosphorylase B"/>
    <property type="match status" value="2"/>
</dbReference>
<dbReference type="InterPro" id="IPR001296">
    <property type="entry name" value="Glyco_trans_1"/>
</dbReference>
<dbReference type="Proteomes" id="UP001237780">
    <property type="component" value="Unassembled WGS sequence"/>
</dbReference>